<dbReference type="Proteomes" id="UP000092650">
    <property type="component" value="Chromosome"/>
</dbReference>
<name>A0A1I9W9N7_9BACL</name>
<gene>
    <name evidence="1" type="ORF">BBI15_16295</name>
</gene>
<keyword evidence="2" id="KW-1185">Reference proteome</keyword>
<accession>A0A1I9W9N7</accession>
<organism evidence="1 2">
    <name type="scientific">Planococcus plakortidis</name>
    <dbReference type="NCBI Taxonomy" id="1038856"/>
    <lineage>
        <taxon>Bacteria</taxon>
        <taxon>Bacillati</taxon>
        <taxon>Bacillota</taxon>
        <taxon>Bacilli</taxon>
        <taxon>Bacillales</taxon>
        <taxon>Caryophanaceae</taxon>
        <taxon>Planococcus</taxon>
    </lineage>
</organism>
<dbReference type="AlphaFoldDB" id="A0A1I9W9N7"/>
<protein>
    <recommendedName>
        <fullName evidence="3">Pyrroline-5-carboxylate reductase catalytic N-terminal domain-containing protein</fullName>
    </recommendedName>
</protein>
<proteinExistence type="predicted"/>
<evidence type="ECO:0000313" key="2">
    <source>
        <dbReference type="Proteomes" id="UP000092650"/>
    </source>
</evidence>
<dbReference type="EMBL" id="CP016539">
    <property type="protein sequence ID" value="APA28455.1"/>
    <property type="molecule type" value="Genomic_DNA"/>
</dbReference>
<dbReference type="KEGG" id="ppla:BBI15_16295"/>
<sequence>MAIHSILSIFLITPFELGVIRLKHALVTGAGMLDQTMLWLSRNGYRVSVIGRSRQKTQQLLVQPPIT</sequence>
<reference evidence="1" key="1">
    <citation type="submission" date="2016-10" db="EMBL/GenBank/DDBJ databases">
        <authorList>
            <person name="See-Too W.S."/>
        </authorList>
    </citation>
    <scope>NUCLEOTIDE SEQUENCE [LARGE SCALE GENOMIC DNA]</scope>
    <source>
        <strain evidence="1">DSM 23997</strain>
    </source>
</reference>
<evidence type="ECO:0008006" key="3">
    <source>
        <dbReference type="Google" id="ProtNLM"/>
    </source>
</evidence>
<evidence type="ECO:0000313" key="1">
    <source>
        <dbReference type="EMBL" id="APA28455.1"/>
    </source>
</evidence>